<feature type="compositionally biased region" description="Polar residues" evidence="1">
    <location>
        <begin position="242"/>
        <end position="259"/>
    </location>
</feature>
<evidence type="ECO:0000313" key="3">
    <source>
        <dbReference type="Proteomes" id="UP000800092"/>
    </source>
</evidence>
<sequence>MFSRRRATSNPPPNNQNPTPSAALAASQAFLNNRASNASLSSAAAAAALRSHTTSPEPVGNIRTKRMQRRNSQSSNGSAPANPRAGLQRQNSSGSMTERSFRSPSPNRPQSSQSAPDTTVPAAYDAPPVPALPASVSMKLLKQGRRASSLEPAPAPKLSTPQTAPPEERAVSVDRNRSESNSESNYRTSVNFSRPLSPSPRNSPPESPVSALRPKSVGGWQTGPIIGDTSGATGGRPASTVGVPSSNGSVQQKLESAANQPVKKKKKKQAAPSTQGSHLATGGMHVGPTGTAVQNGTLMQNTAPGSAPVAKTAAQRSNKQTAPSTRPMPKKQGVAGAGLVKQPSIVREDREAEEQAGKPPQRPQSSAGPTSIAKQAEPSRPITTRSVAETSAGGKGQQQVSAAGGAVGSGSPSSSNLQPNDNRRAQQESSQSPARSAHFSSAPLLADKGGVRHSPPPRSLSPAKSALKHSPGSIRGTSPATSQAGRAPGSDMSDTASQMSEDGKPSSKKKKKVRVSFDEGATVVTVEPVLGSVQERSLNSRPNRFDFDEEDTNDILKPRPVLPSFGSIRGRKTKAEEEPLEKVTETVPSSMTTSTSTIPMPQELSSDQAVGGVLAQDQASKNEKVPQSDKPTPLPPEVTSREGLTYGSDSDTDDDVPVPSEVPNSESPRRESLIKTDEAETASKNIPPPLSQTESDTGLAPGGPDINVQPPTPAAIEESKEASSPIPGAFPEESRELSSPVPGAFPNDPEEDIRTDNAGAGTDPTDATARSEELPKESLEQTTPQSLTSEALARRDEATEATRVPQMQSEDAYETDEDSIYSDAAEDPSEFEGGFASLDAILESPMQPQAESSLISTPPDTPSTRLAKKYDPTAKSPTGAVDGLASPEAESPSTAQDWNQTKSYWSSLSDQKKREMEQQARPEPAPVVVPTTKEATVPTVAKPKPKPKKKKTTTQSQTSITAPTQNPKAPRQRSQPTENDNIPPVRQAMRSTMRQSSPEQAQPATHLRQSMRSGGTMRSSMRGGPPSSKQVAPVQPQEPRGTLQKKNVRPTSATPNSGILGTGSTAREIAASTLRVQTQPQRPATAVNDSDSESSFRKKKRPDSSTADGGRYTMRRSMRDGPAGQSPTSPGENQSTRFSIRSLSPQPAPSSRGGMRSSMRTGSLDIGRPPRDTRSPSRFSISSFGRSSKQQKGPAPPSREPAKSSTASRFKSRFADSSDEEEDDRPRLGGRFRSRFADSDDESDVESPPLPAGLTPVRGIPARQDDRESTDLSDEEDQRRPGSPPAVPSSNDVEQALTKRPQASQATPATNGVAGKALATGSLREPGAPAKLTSTPPPKRTESRTRRFFGLGKKKTDLSPLTTQKEDDENADAPNNSAPLGITTTIGPGTPIKDQIRPSTPPSQGTTAVKSAHTASSPPASPSSPTTRPRSPKLQRRNTPQLRASLPDPSSWPLPESASKKPFARPSTSDGTTPRSRKGAAARPEMGPRVNTEGGETVVTVGADGGELVYGRRGKPKRFQALRRAFGLRD</sequence>
<feature type="compositionally biased region" description="Polar residues" evidence="1">
    <location>
        <begin position="70"/>
        <end position="79"/>
    </location>
</feature>
<feature type="compositionally biased region" description="Polar residues" evidence="1">
    <location>
        <begin position="780"/>
        <end position="789"/>
    </location>
</feature>
<evidence type="ECO:0000256" key="1">
    <source>
        <dbReference type="SAM" id="MobiDB-lite"/>
    </source>
</evidence>
<gene>
    <name evidence="2" type="ORF">EV356DRAFT_506397</name>
</gene>
<feature type="compositionally biased region" description="Basic and acidic residues" evidence="1">
    <location>
        <begin position="769"/>
        <end position="779"/>
    </location>
</feature>
<feature type="compositionally biased region" description="Polar residues" evidence="1">
    <location>
        <begin position="291"/>
        <end position="304"/>
    </location>
</feature>
<organism evidence="2 3">
    <name type="scientific">Viridothelium virens</name>
    <name type="common">Speckled blister lichen</name>
    <name type="synonym">Trypethelium virens</name>
    <dbReference type="NCBI Taxonomy" id="1048519"/>
    <lineage>
        <taxon>Eukaryota</taxon>
        <taxon>Fungi</taxon>
        <taxon>Dikarya</taxon>
        <taxon>Ascomycota</taxon>
        <taxon>Pezizomycotina</taxon>
        <taxon>Dothideomycetes</taxon>
        <taxon>Dothideomycetes incertae sedis</taxon>
        <taxon>Trypetheliales</taxon>
        <taxon>Trypetheliaceae</taxon>
        <taxon>Viridothelium</taxon>
    </lineage>
</organism>
<feature type="compositionally biased region" description="Basic and acidic residues" evidence="1">
    <location>
        <begin position="667"/>
        <end position="678"/>
    </location>
</feature>
<feature type="compositionally biased region" description="Polar residues" evidence="1">
    <location>
        <begin position="1049"/>
        <end position="1065"/>
    </location>
</feature>
<feature type="compositionally biased region" description="Basic and acidic residues" evidence="1">
    <location>
        <begin position="573"/>
        <end position="584"/>
    </location>
</feature>
<accession>A0A6A6H136</accession>
<feature type="compositionally biased region" description="Low complexity" evidence="1">
    <location>
        <begin position="102"/>
        <end position="137"/>
    </location>
</feature>
<dbReference type="OrthoDB" id="5423926at2759"/>
<feature type="compositionally biased region" description="Basic residues" evidence="1">
    <location>
        <begin position="943"/>
        <end position="952"/>
    </location>
</feature>
<feature type="compositionally biased region" description="Polar residues" evidence="1">
    <location>
        <begin position="1301"/>
        <end position="1310"/>
    </location>
</feature>
<reference evidence="2" key="1">
    <citation type="journal article" date="2020" name="Stud. Mycol.">
        <title>101 Dothideomycetes genomes: a test case for predicting lifestyles and emergence of pathogens.</title>
        <authorList>
            <person name="Haridas S."/>
            <person name="Albert R."/>
            <person name="Binder M."/>
            <person name="Bloem J."/>
            <person name="Labutti K."/>
            <person name="Salamov A."/>
            <person name="Andreopoulos B."/>
            <person name="Baker S."/>
            <person name="Barry K."/>
            <person name="Bills G."/>
            <person name="Bluhm B."/>
            <person name="Cannon C."/>
            <person name="Castanera R."/>
            <person name="Culley D."/>
            <person name="Daum C."/>
            <person name="Ezra D."/>
            <person name="Gonzalez J."/>
            <person name="Henrissat B."/>
            <person name="Kuo A."/>
            <person name="Liang C."/>
            <person name="Lipzen A."/>
            <person name="Lutzoni F."/>
            <person name="Magnuson J."/>
            <person name="Mondo S."/>
            <person name="Nolan M."/>
            <person name="Ohm R."/>
            <person name="Pangilinan J."/>
            <person name="Park H.-J."/>
            <person name="Ramirez L."/>
            <person name="Alfaro M."/>
            <person name="Sun H."/>
            <person name="Tritt A."/>
            <person name="Yoshinaga Y."/>
            <person name="Zwiers L.-H."/>
            <person name="Turgeon B."/>
            <person name="Goodwin S."/>
            <person name="Spatafora J."/>
            <person name="Crous P."/>
            <person name="Grigoriev I."/>
        </authorList>
    </citation>
    <scope>NUCLEOTIDE SEQUENCE</scope>
    <source>
        <strain evidence="2">Tuck. ex Michener</strain>
    </source>
</reference>
<feature type="compositionally biased region" description="Low complexity" evidence="1">
    <location>
        <begin position="31"/>
        <end position="51"/>
    </location>
</feature>
<keyword evidence="3" id="KW-1185">Reference proteome</keyword>
<feature type="compositionally biased region" description="Polar residues" evidence="1">
    <location>
        <begin position="475"/>
        <end position="484"/>
    </location>
</feature>
<proteinExistence type="predicted"/>
<feature type="compositionally biased region" description="Low complexity" evidence="1">
    <location>
        <begin position="657"/>
        <end position="666"/>
    </location>
</feature>
<dbReference type="Proteomes" id="UP000800092">
    <property type="component" value="Unassembled WGS sequence"/>
</dbReference>
<feature type="compositionally biased region" description="Polar residues" evidence="1">
    <location>
        <begin position="989"/>
        <end position="1003"/>
    </location>
</feature>
<feature type="compositionally biased region" description="Basic and acidic residues" evidence="1">
    <location>
        <begin position="166"/>
        <end position="180"/>
    </location>
</feature>
<feature type="compositionally biased region" description="Polar residues" evidence="1">
    <location>
        <begin position="314"/>
        <end position="324"/>
    </location>
</feature>
<feature type="compositionally biased region" description="Low complexity" evidence="1">
    <location>
        <begin position="756"/>
        <end position="768"/>
    </location>
</feature>
<feature type="compositionally biased region" description="Polar residues" evidence="1">
    <location>
        <begin position="891"/>
        <end position="909"/>
    </location>
</feature>
<feature type="compositionally biased region" description="Low complexity" evidence="1">
    <location>
        <begin position="397"/>
        <end position="415"/>
    </location>
</feature>
<feature type="compositionally biased region" description="Polar residues" evidence="1">
    <location>
        <begin position="1125"/>
        <end position="1145"/>
    </location>
</feature>
<feature type="compositionally biased region" description="Low complexity" evidence="1">
    <location>
        <begin position="1414"/>
        <end position="1429"/>
    </location>
</feature>
<feature type="compositionally biased region" description="Polar residues" evidence="1">
    <location>
        <begin position="363"/>
        <end position="373"/>
    </location>
</feature>
<evidence type="ECO:0000313" key="2">
    <source>
        <dbReference type="EMBL" id="KAF2231786.1"/>
    </source>
</evidence>
<feature type="compositionally biased region" description="Low complexity" evidence="1">
    <location>
        <begin position="1379"/>
        <end position="1392"/>
    </location>
</feature>
<protein>
    <submittedName>
        <fullName evidence="2">Uncharacterized protein</fullName>
    </submittedName>
</protein>
<feature type="compositionally biased region" description="Low complexity" evidence="1">
    <location>
        <begin position="1150"/>
        <end position="1163"/>
    </location>
</feature>
<feature type="compositionally biased region" description="Basic and acidic residues" evidence="1">
    <location>
        <begin position="346"/>
        <end position="356"/>
    </location>
</feature>
<feature type="region of interest" description="Disordered" evidence="1">
    <location>
        <begin position="1"/>
        <end position="1496"/>
    </location>
</feature>
<feature type="compositionally biased region" description="Low complexity" evidence="1">
    <location>
        <begin position="953"/>
        <end position="964"/>
    </location>
</feature>
<feature type="compositionally biased region" description="Polar residues" evidence="1">
    <location>
        <begin position="88"/>
        <end position="98"/>
    </location>
</feature>
<feature type="compositionally biased region" description="Low complexity" evidence="1">
    <location>
        <begin position="1176"/>
        <end position="1188"/>
    </location>
</feature>
<feature type="compositionally biased region" description="Low complexity" evidence="1">
    <location>
        <begin position="1008"/>
        <end position="1024"/>
    </location>
</feature>
<name>A0A6A6H136_VIRVR</name>
<feature type="compositionally biased region" description="Low complexity" evidence="1">
    <location>
        <begin position="585"/>
        <end position="597"/>
    </location>
</feature>
<dbReference type="EMBL" id="ML991822">
    <property type="protein sequence ID" value="KAF2231786.1"/>
    <property type="molecule type" value="Genomic_DNA"/>
</dbReference>
<feature type="compositionally biased region" description="Pro residues" evidence="1">
    <location>
        <begin position="197"/>
        <end position="207"/>
    </location>
</feature>
<feature type="compositionally biased region" description="Acidic residues" evidence="1">
    <location>
        <begin position="811"/>
        <end position="830"/>
    </location>
</feature>
<feature type="compositionally biased region" description="Polar residues" evidence="1">
    <location>
        <begin position="846"/>
        <end position="864"/>
    </location>
</feature>
<feature type="compositionally biased region" description="Basic and acidic residues" evidence="1">
    <location>
        <begin position="910"/>
        <end position="920"/>
    </location>
</feature>